<protein>
    <recommendedName>
        <fullName evidence="2">4-fold beta flower domain-containing protein</fullName>
    </recommendedName>
</protein>
<dbReference type="InterPro" id="IPR048911">
    <property type="entry name" value="Bflower"/>
</dbReference>
<gene>
    <name evidence="3" type="ORF">MUN82_12135</name>
</gene>
<sequence>MISLYDTTGQPVVYVDPACQGLYDAKGRLLAWFEEDFLYAANGRYLGWLHQGWVYDRNGNPALFMSNAIGGPRRPAVDTSQPTPCYWLNRAAPRRTATRRKARPARRRRATDWSTLSGPAYFAQ</sequence>
<dbReference type="RefSeq" id="WP_245090687.1">
    <property type="nucleotide sequence ID" value="NZ_CP095053.1"/>
</dbReference>
<dbReference type="EMBL" id="CP095053">
    <property type="protein sequence ID" value="UOR03698.1"/>
    <property type="molecule type" value="Genomic_DNA"/>
</dbReference>
<accession>A0A8T9SNK4</accession>
<evidence type="ECO:0000259" key="2">
    <source>
        <dbReference type="Pfam" id="PF21784"/>
    </source>
</evidence>
<dbReference type="Pfam" id="PF21784">
    <property type="entry name" value="Bflower"/>
    <property type="match status" value="1"/>
</dbReference>
<evidence type="ECO:0000256" key="1">
    <source>
        <dbReference type="SAM" id="MobiDB-lite"/>
    </source>
</evidence>
<dbReference type="AlphaFoldDB" id="A0A8T9SNK4"/>
<evidence type="ECO:0000313" key="3">
    <source>
        <dbReference type="EMBL" id="UOR03698.1"/>
    </source>
</evidence>
<proteinExistence type="predicted"/>
<evidence type="ECO:0000313" key="4">
    <source>
        <dbReference type="Proteomes" id="UP000829925"/>
    </source>
</evidence>
<feature type="domain" description="4-fold beta flower" evidence="2">
    <location>
        <begin position="3"/>
        <end position="121"/>
    </location>
</feature>
<keyword evidence="4" id="KW-1185">Reference proteome</keyword>
<feature type="region of interest" description="Disordered" evidence="1">
    <location>
        <begin position="94"/>
        <end position="124"/>
    </location>
</feature>
<dbReference type="KEGG" id="haei:MUN82_12135"/>
<dbReference type="Proteomes" id="UP000829925">
    <property type="component" value="Chromosome"/>
</dbReference>
<reference evidence="3 4" key="1">
    <citation type="submission" date="2022-04" db="EMBL/GenBank/DDBJ databases">
        <title>Hymenobacter sp. isolated from the air.</title>
        <authorList>
            <person name="Won M."/>
            <person name="Lee C.-M."/>
            <person name="Woen H.-Y."/>
            <person name="Kwon S.-W."/>
        </authorList>
    </citation>
    <scope>NUCLEOTIDE SEQUENCE [LARGE SCALE GENOMIC DNA]</scope>
    <source>
        <strain evidence="4">5413 J-13</strain>
    </source>
</reference>
<feature type="compositionally biased region" description="Basic residues" evidence="1">
    <location>
        <begin position="94"/>
        <end position="109"/>
    </location>
</feature>
<name>A0A8T9SNK4_9BACT</name>
<organism evidence="3 4">
    <name type="scientific">Hymenobacter aerilatus</name>
    <dbReference type="NCBI Taxonomy" id="2932251"/>
    <lineage>
        <taxon>Bacteria</taxon>
        <taxon>Pseudomonadati</taxon>
        <taxon>Bacteroidota</taxon>
        <taxon>Cytophagia</taxon>
        <taxon>Cytophagales</taxon>
        <taxon>Hymenobacteraceae</taxon>
        <taxon>Hymenobacter</taxon>
    </lineage>
</organism>